<dbReference type="SMART" id="SM00448">
    <property type="entry name" value="REC"/>
    <property type="match status" value="1"/>
</dbReference>
<dbReference type="SUPFAM" id="SSF46689">
    <property type="entry name" value="Homeodomain-like"/>
    <property type="match status" value="2"/>
</dbReference>
<organism evidence="11 12">
    <name type="scientific">Paenibacillus lautus</name>
    <name type="common">Bacillus lautus</name>
    <dbReference type="NCBI Taxonomy" id="1401"/>
    <lineage>
        <taxon>Bacteria</taxon>
        <taxon>Bacillati</taxon>
        <taxon>Bacillota</taxon>
        <taxon>Bacilli</taxon>
        <taxon>Bacillales</taxon>
        <taxon>Paenibacillaceae</taxon>
        <taxon>Paenibacillus</taxon>
    </lineage>
</organism>
<dbReference type="Gene3D" id="1.10.10.60">
    <property type="entry name" value="Homeodomain-like"/>
    <property type="match status" value="2"/>
</dbReference>
<keyword evidence="7" id="KW-0804">Transcription</keyword>
<dbReference type="AlphaFoldDB" id="A0A385TLY2"/>
<evidence type="ECO:0000256" key="7">
    <source>
        <dbReference type="ARBA" id="ARBA00023163"/>
    </source>
</evidence>
<evidence type="ECO:0000256" key="4">
    <source>
        <dbReference type="ARBA" id="ARBA00023012"/>
    </source>
</evidence>
<keyword evidence="12" id="KW-1185">Reference proteome</keyword>
<evidence type="ECO:0000259" key="10">
    <source>
        <dbReference type="PROSITE" id="PS50110"/>
    </source>
</evidence>
<evidence type="ECO:0000313" key="12">
    <source>
        <dbReference type="Proteomes" id="UP000266552"/>
    </source>
</evidence>
<feature type="modified residue" description="4-aspartylphosphate" evidence="8">
    <location>
        <position position="55"/>
    </location>
</feature>
<protein>
    <submittedName>
        <fullName evidence="11">Response regulator</fullName>
    </submittedName>
</protein>
<keyword evidence="6" id="KW-0238">DNA-binding</keyword>
<dbReference type="CDD" id="cd17536">
    <property type="entry name" value="REC_YesN-like"/>
    <property type="match status" value="1"/>
</dbReference>
<keyword evidence="2" id="KW-0963">Cytoplasm</keyword>
<dbReference type="PANTHER" id="PTHR42713">
    <property type="entry name" value="HISTIDINE KINASE-RELATED"/>
    <property type="match status" value="1"/>
</dbReference>
<evidence type="ECO:0000256" key="2">
    <source>
        <dbReference type="ARBA" id="ARBA00022490"/>
    </source>
</evidence>
<dbReference type="Pfam" id="PF00072">
    <property type="entry name" value="Response_reg"/>
    <property type="match status" value="1"/>
</dbReference>
<dbReference type="InterPro" id="IPR018060">
    <property type="entry name" value="HTH_AraC"/>
</dbReference>
<sequence length="548" mass="62580">MYTLLIVDDEASVVEGLAHTIPWQKIGIDEVRKAYSAFEALEILQTQPVDIMISDITMPRMNGLELVEITKSRWKNMKTILLSGYADFAYAKEAITLGTYEYLLKPVSDEVVLEKVGGAVESLRQERESSETYNRAVQAFRVNLPHIRGEFLNQLLQGMKSPKNVWAEKLELLEMKSAIGNQAALMLVRMEDRLTEMSPYDSSIMEYAIGNMADEIFGERFRLWRCRDIHGYLVFFVFESDDSAAGMHPHKHTEENELKHFAAQLQMNVSRYLKGTISVLIGKRGSFPEDVRKLYQDSLFALRRHIGSHSDMFVYAEDEEELHPVRSLQKCYEPPLLPHLLESGSWKQIQEKLEQILKELSLAHSQSQEHVIEAFFFIYSSLSAYAHKNGRSLADIVGASLADVTGLSQCTTAATLGKWVGQVLPLLESSAEQATRSDRSAAVSRMKRFIRDHLSQDISLQAIADHMYMHPVHVSRLFKMETGFNVSDYVLRLKMEQAAELLGDHSLKNFEIALKLGYHNPNYFIRVFKKYYSVTPQEYRNSLETGMP</sequence>
<dbReference type="Gene3D" id="3.40.50.2300">
    <property type="match status" value="1"/>
</dbReference>
<name>A0A385TLY2_PAELA</name>
<keyword evidence="5" id="KW-0805">Transcription regulation</keyword>
<dbReference type="SMART" id="SM00342">
    <property type="entry name" value="HTH_ARAC"/>
    <property type="match status" value="1"/>
</dbReference>
<dbReference type="Pfam" id="PF12833">
    <property type="entry name" value="HTH_18"/>
    <property type="match status" value="1"/>
</dbReference>
<dbReference type="InterPro" id="IPR001789">
    <property type="entry name" value="Sig_transdc_resp-reg_receiver"/>
</dbReference>
<keyword evidence="3 8" id="KW-0597">Phosphoprotein</keyword>
<dbReference type="Proteomes" id="UP000266552">
    <property type="component" value="Chromosome"/>
</dbReference>
<dbReference type="EMBL" id="CP032412">
    <property type="protein sequence ID" value="AYB44028.1"/>
    <property type="molecule type" value="Genomic_DNA"/>
</dbReference>
<evidence type="ECO:0000259" key="9">
    <source>
        <dbReference type="PROSITE" id="PS01124"/>
    </source>
</evidence>
<dbReference type="GO" id="GO:0003700">
    <property type="term" value="F:DNA-binding transcription factor activity"/>
    <property type="evidence" value="ECO:0007669"/>
    <property type="project" value="InterPro"/>
</dbReference>
<accession>A0A385TLY2</accession>
<proteinExistence type="predicted"/>
<dbReference type="PRINTS" id="PR00032">
    <property type="entry name" value="HTHARAC"/>
</dbReference>
<evidence type="ECO:0000256" key="8">
    <source>
        <dbReference type="PROSITE-ProRule" id="PRU00169"/>
    </source>
</evidence>
<dbReference type="GO" id="GO:0005737">
    <property type="term" value="C:cytoplasm"/>
    <property type="evidence" value="ECO:0007669"/>
    <property type="project" value="UniProtKB-SubCell"/>
</dbReference>
<evidence type="ECO:0000313" key="11">
    <source>
        <dbReference type="EMBL" id="AYB44028.1"/>
    </source>
</evidence>
<dbReference type="SUPFAM" id="SSF52172">
    <property type="entry name" value="CheY-like"/>
    <property type="match status" value="1"/>
</dbReference>
<dbReference type="GO" id="GO:0000160">
    <property type="term" value="P:phosphorelay signal transduction system"/>
    <property type="evidence" value="ECO:0007669"/>
    <property type="project" value="UniProtKB-KW"/>
</dbReference>
<evidence type="ECO:0000256" key="5">
    <source>
        <dbReference type="ARBA" id="ARBA00023015"/>
    </source>
</evidence>
<dbReference type="PROSITE" id="PS50110">
    <property type="entry name" value="RESPONSE_REGULATORY"/>
    <property type="match status" value="1"/>
</dbReference>
<comment type="subcellular location">
    <subcellularLocation>
        <location evidence="1">Cytoplasm</location>
    </subcellularLocation>
</comment>
<keyword evidence="4" id="KW-0902">Two-component regulatory system</keyword>
<feature type="domain" description="Response regulatory" evidence="10">
    <location>
        <begin position="3"/>
        <end position="120"/>
    </location>
</feature>
<evidence type="ECO:0000256" key="3">
    <source>
        <dbReference type="ARBA" id="ARBA00022553"/>
    </source>
</evidence>
<dbReference type="InterPro" id="IPR011006">
    <property type="entry name" value="CheY-like_superfamily"/>
</dbReference>
<dbReference type="InterPro" id="IPR051552">
    <property type="entry name" value="HptR"/>
</dbReference>
<dbReference type="PANTHER" id="PTHR42713:SF3">
    <property type="entry name" value="TRANSCRIPTIONAL REGULATORY PROTEIN HPTR"/>
    <property type="match status" value="1"/>
</dbReference>
<evidence type="ECO:0000256" key="6">
    <source>
        <dbReference type="ARBA" id="ARBA00023125"/>
    </source>
</evidence>
<dbReference type="InterPro" id="IPR020449">
    <property type="entry name" value="Tscrpt_reg_AraC-type_HTH"/>
</dbReference>
<dbReference type="KEGG" id="plw:D5F53_12310"/>
<dbReference type="InterPro" id="IPR009057">
    <property type="entry name" value="Homeodomain-like_sf"/>
</dbReference>
<feature type="domain" description="HTH araC/xylS-type" evidence="9">
    <location>
        <begin position="444"/>
        <end position="542"/>
    </location>
</feature>
<evidence type="ECO:0000256" key="1">
    <source>
        <dbReference type="ARBA" id="ARBA00004496"/>
    </source>
</evidence>
<dbReference type="PROSITE" id="PS01124">
    <property type="entry name" value="HTH_ARAC_FAMILY_2"/>
    <property type="match status" value="1"/>
</dbReference>
<dbReference type="GO" id="GO:0043565">
    <property type="term" value="F:sequence-specific DNA binding"/>
    <property type="evidence" value="ECO:0007669"/>
    <property type="project" value="InterPro"/>
</dbReference>
<reference evidence="11 12" key="1">
    <citation type="submission" date="2018-09" db="EMBL/GenBank/DDBJ databases">
        <title>Genome Sequence of Paenibacillus lautus Strain E7593-69, Azo Dye-Degrading Bacteria, Isolated from Commercial Tattoo Inks.</title>
        <authorList>
            <person name="Nho S.W."/>
            <person name="Kim S.-J."/>
            <person name="Kweon O."/>
            <person name="Cerniglia C.E."/>
        </authorList>
    </citation>
    <scope>NUCLEOTIDE SEQUENCE [LARGE SCALE GENOMIC DNA]</scope>
    <source>
        <strain evidence="11 12">E7593-69</strain>
    </source>
</reference>
<gene>
    <name evidence="11" type="ORF">D5F53_12310</name>
</gene>